<dbReference type="SMART" id="SM00220">
    <property type="entry name" value="S_TKc"/>
    <property type="match status" value="1"/>
</dbReference>
<dbReference type="GO" id="GO:0016301">
    <property type="term" value="F:kinase activity"/>
    <property type="evidence" value="ECO:0007669"/>
    <property type="project" value="UniProtKB-KW"/>
</dbReference>
<feature type="region of interest" description="Disordered" evidence="2">
    <location>
        <begin position="1229"/>
        <end position="1250"/>
    </location>
</feature>
<dbReference type="SUPFAM" id="SSF56112">
    <property type="entry name" value="Protein kinase-like (PK-like)"/>
    <property type="match status" value="2"/>
</dbReference>
<evidence type="ECO:0000313" key="5">
    <source>
        <dbReference type="Proteomes" id="UP000238413"/>
    </source>
</evidence>
<dbReference type="InterPro" id="IPR017441">
    <property type="entry name" value="Protein_kinase_ATP_BS"/>
</dbReference>
<proteinExistence type="predicted"/>
<feature type="domain" description="Protein kinase" evidence="3">
    <location>
        <begin position="218"/>
        <end position="495"/>
    </location>
</feature>
<feature type="binding site" evidence="1">
    <location>
        <position position="561"/>
    </location>
    <ligand>
        <name>ATP</name>
        <dbReference type="ChEBI" id="CHEBI:30616"/>
    </ligand>
</feature>
<dbReference type="Pfam" id="PF08378">
    <property type="entry name" value="NERD"/>
    <property type="match status" value="1"/>
</dbReference>
<dbReference type="Gene3D" id="1.10.510.10">
    <property type="entry name" value="Transferase(Phosphotransferase) domain 1"/>
    <property type="match status" value="2"/>
</dbReference>
<evidence type="ECO:0000256" key="2">
    <source>
        <dbReference type="SAM" id="MobiDB-lite"/>
    </source>
</evidence>
<keyword evidence="5" id="KW-1185">Reference proteome</keyword>
<dbReference type="InterPro" id="IPR011528">
    <property type="entry name" value="NERD"/>
</dbReference>
<keyword evidence="4" id="KW-0418">Kinase</keyword>
<dbReference type="InterPro" id="IPR049832">
    <property type="entry name" value="BREX_PglW"/>
</dbReference>
<keyword evidence="1" id="KW-0547">Nucleotide-binding</keyword>
<feature type="compositionally biased region" description="Low complexity" evidence="2">
    <location>
        <begin position="1239"/>
        <end position="1250"/>
    </location>
</feature>
<evidence type="ECO:0000259" key="3">
    <source>
        <dbReference type="PROSITE" id="PS50011"/>
    </source>
</evidence>
<keyword evidence="4" id="KW-0808">Transferase</keyword>
<sequence>MPKPGPPKVKRWYQTRQSPYLWEQTALDHIRRLMPATAPHYAWATFSFTAASGRINECDLFIAVPRGLYLVELKGHPGRVINNGDTWSFHAPDGRIRTIRNPLHLTDLKSKELRYRLQWALNDLRPEGRELRVPRIEPVVFLSDSQLRSELDMVQRTRVYGRDGYETGLPAIWGDLLSQPPERENWRVREDFTRYLPKLMQKIGVRASTAHLDFGDWRLDPRPLDAGPTWEDRIAARQDPVRQEGRVRIYLVEQQATDERRRSTTRAAEREFKVLQGINHRGIAQAVDFRQHQGGPAILFRHRVSDLRLDQYLAVHGEKLTETVRRDLVRQLAEAVRYAHRRSLYHRALAARSVYVSAKDNGAHPTLRIIDWQASARHFDTTTSHASVGNSSLTQQHVEDAALCYLAPETDADHPDPGQLDVFGLGAVAYHILTGTPPALTRTALKERLTAEGGLHMYAVDDAVDPGLEELVYAATRRSVDDRLESAEAFLDQLDEAEQATAAQAVAVEADPLTATPGQTVDGDWNVERVLGSGATARALYVTRVTEDDHGRVTEDRRVLKVALDADKNARLESEARALEQVSSSRIVKLYGNGPRTIGGRRVLTLEYAGAETLGERLRSEGRLLYSKLESFSNDLFTALDDLAAKGMLHRDLKPDNLGITLREDGEEQLMLFDFSLAGVPDRDIKAGTRGYLDPFLGSARRPIYDEHAERYATAVVLHEMASGERPLWGDGSRDPLTGMTDETPVLATEAFQQRLGPGLEDFFKQALHRDTDQRFESLRQMRDAWRRIFIEADRTPAPPAKGVAGVAGTEGLSQDEIRDLHAAKAGLDTSLTQAGLTERAADAAGELGADTVEQLLDLPLTRFRQRGIGPAVRKELTRRHRQWTDTLRPKKSRKRDPEAPSPKSVAMGAADDQLGAEPDARQSVNRLAALLNPVPPGRRDNKRPQVVAAWLGLDGTSAQGSWPTNREVATALGISEFTVSKHLTAAAENWAGQSWLTQLREELADILQAAGRIMTAQELARELLVRHGGEADTASEALIAALAVVRAALTAENVLKDQQDENYEPRFTQVRRRGRLLVAMTSTDGSDDPTDDELSAYAMELGGKADTLAAADPLPDTAAVLRLLRAVSPPEGTDPLPDTRLVTLAAATSSNAAASPRLELYPRSLSMARALKISQAAAGVRREVGISTDGLLARLRSRFPEMELGRPTYVEVEDALAEAGFPLKYDTTDSRFRPPAPAGAALSGGTSSSASTTSSVLASMTVQEARAAAGRDPSALLAAKLGTAVEEGGFLALNVAVKRLPGAANAVAEHFPVHQVNLAELFIEEFRALASEHGTDWPKVLAADTRYTRSGQLPNGLRSFVTRVWPRVRTRLDRITTQDPETVLFVHTAGLISHYYEAGGHQLLVDLQREARRPGRQPHGLWLLVPSHNPRGIPELDGHTVEVTGGDAERVVLSGDFLRELAAVPAAAGER</sequence>
<accession>A0ABM6T2X5</accession>
<gene>
    <name evidence="4" type="primary">pglW</name>
    <name evidence="4" type="ORF">C4B68_28480</name>
</gene>
<dbReference type="Pfam" id="PF00069">
    <property type="entry name" value="Pkinase"/>
    <property type="match status" value="2"/>
</dbReference>
<dbReference type="EMBL" id="CP026652">
    <property type="protein sequence ID" value="AVH61480.1"/>
    <property type="molecule type" value="Genomic_DNA"/>
</dbReference>
<dbReference type="Proteomes" id="UP000238413">
    <property type="component" value="Chromosome"/>
</dbReference>
<dbReference type="PROSITE" id="PS00107">
    <property type="entry name" value="PROTEIN_KINASE_ATP"/>
    <property type="match status" value="1"/>
</dbReference>
<dbReference type="InterPro" id="IPR011009">
    <property type="entry name" value="Kinase-like_dom_sf"/>
</dbReference>
<name>A0ABM6T2X5_9ACTN</name>
<feature type="region of interest" description="Disordered" evidence="2">
    <location>
        <begin position="872"/>
        <end position="909"/>
    </location>
</feature>
<dbReference type="PANTHER" id="PTHR24347">
    <property type="entry name" value="SERINE/THREONINE-PROTEIN KINASE"/>
    <property type="match status" value="1"/>
</dbReference>
<keyword evidence="1" id="KW-0067">ATP-binding</keyword>
<protein>
    <submittedName>
        <fullName evidence="4">BREX system serine/threonine kinase PglW</fullName>
    </submittedName>
</protein>
<evidence type="ECO:0000313" key="4">
    <source>
        <dbReference type="EMBL" id="AVH61480.1"/>
    </source>
</evidence>
<reference evidence="4 5" key="1">
    <citation type="submission" date="2018-02" db="EMBL/GenBank/DDBJ databases">
        <title>Complete genome sequence of Streptomyces dengpaensis, the producer of angucyclines.</title>
        <authorList>
            <person name="Yumei L."/>
        </authorList>
    </citation>
    <scope>NUCLEOTIDE SEQUENCE [LARGE SCALE GENOMIC DNA]</scope>
    <source>
        <strain evidence="4 5">XZHG99</strain>
    </source>
</reference>
<evidence type="ECO:0000256" key="1">
    <source>
        <dbReference type="PROSITE-ProRule" id="PRU10141"/>
    </source>
</evidence>
<feature type="domain" description="Protein kinase" evidence="3">
    <location>
        <begin position="525"/>
        <end position="791"/>
    </location>
</feature>
<organism evidence="4 5">
    <name type="scientific">Streptomyces dengpaensis</name>
    <dbReference type="NCBI Taxonomy" id="2049881"/>
    <lineage>
        <taxon>Bacteria</taxon>
        <taxon>Bacillati</taxon>
        <taxon>Actinomycetota</taxon>
        <taxon>Actinomycetes</taxon>
        <taxon>Kitasatosporales</taxon>
        <taxon>Streptomycetaceae</taxon>
        <taxon>Streptomyces</taxon>
    </lineage>
</organism>
<dbReference type="InterPro" id="IPR000719">
    <property type="entry name" value="Prot_kinase_dom"/>
</dbReference>
<dbReference type="PROSITE" id="PS50011">
    <property type="entry name" value="PROTEIN_KINASE_DOM"/>
    <property type="match status" value="2"/>
</dbReference>
<dbReference type="NCBIfam" id="NF033442">
    <property type="entry name" value="BREX_PglW"/>
    <property type="match status" value="1"/>
</dbReference>